<evidence type="ECO:0000259" key="1">
    <source>
        <dbReference type="Pfam" id="PF02350"/>
    </source>
</evidence>
<dbReference type="InterPro" id="IPR003331">
    <property type="entry name" value="UDP_GlcNAc_Epimerase_2_dom"/>
</dbReference>
<dbReference type="Pfam" id="PF02350">
    <property type="entry name" value="Epimerase_2"/>
    <property type="match status" value="1"/>
</dbReference>
<feature type="non-terminal residue" evidence="2">
    <location>
        <position position="195"/>
    </location>
</feature>
<gene>
    <name evidence="2" type="ORF">METZ01_LOCUS468230</name>
</gene>
<dbReference type="PANTHER" id="PTHR43174">
    <property type="entry name" value="UDP-N-ACETYLGLUCOSAMINE 2-EPIMERASE"/>
    <property type="match status" value="1"/>
</dbReference>
<dbReference type="AlphaFoldDB" id="A0A383B5E2"/>
<protein>
    <recommendedName>
        <fullName evidence="1">UDP-N-acetylglucosamine 2-epimerase domain-containing protein</fullName>
    </recommendedName>
</protein>
<feature type="domain" description="UDP-N-acetylglucosamine 2-epimerase" evidence="1">
    <location>
        <begin position="24"/>
        <end position="193"/>
    </location>
</feature>
<name>A0A383B5E2_9ZZZZ</name>
<sequence length="195" mass="22166">MKKKIFFITGSRAEYGLLQGLIKRFDDSNSFDLKIIVSGMHLLDQFGRTAKEIKKDGYKISHKVFMDLKSDSEKDISYAISKGIKGFSDIFQKEKPSLVLVLGDRFEIFSAAVASMIYRIPIAHLHGGESTETLIDEPIRHSITKMSHLHFTSTEQYRDRVIQLGEDPSKVFNVGAIGIDNIFDLELYSKKELEN</sequence>
<dbReference type="GO" id="GO:0004553">
    <property type="term" value="F:hydrolase activity, hydrolyzing O-glycosyl compounds"/>
    <property type="evidence" value="ECO:0007669"/>
    <property type="project" value="InterPro"/>
</dbReference>
<evidence type="ECO:0000313" key="2">
    <source>
        <dbReference type="EMBL" id="SVE15376.1"/>
    </source>
</evidence>
<dbReference type="SUPFAM" id="SSF53756">
    <property type="entry name" value="UDP-Glycosyltransferase/glycogen phosphorylase"/>
    <property type="match status" value="1"/>
</dbReference>
<accession>A0A383B5E2</accession>
<organism evidence="2">
    <name type="scientific">marine metagenome</name>
    <dbReference type="NCBI Taxonomy" id="408172"/>
    <lineage>
        <taxon>unclassified sequences</taxon>
        <taxon>metagenomes</taxon>
        <taxon>ecological metagenomes</taxon>
    </lineage>
</organism>
<proteinExistence type="predicted"/>
<dbReference type="Gene3D" id="3.40.50.2000">
    <property type="entry name" value="Glycogen Phosphorylase B"/>
    <property type="match status" value="1"/>
</dbReference>
<dbReference type="GO" id="GO:0006047">
    <property type="term" value="P:UDP-N-acetylglucosamine metabolic process"/>
    <property type="evidence" value="ECO:0007669"/>
    <property type="project" value="InterPro"/>
</dbReference>
<dbReference type="InterPro" id="IPR020004">
    <property type="entry name" value="UDP-GlcNAc_Epase"/>
</dbReference>
<dbReference type="NCBIfam" id="TIGR03568">
    <property type="entry name" value="NeuC_NnaA"/>
    <property type="match status" value="1"/>
</dbReference>
<dbReference type="EMBL" id="UINC01197743">
    <property type="protein sequence ID" value="SVE15376.1"/>
    <property type="molecule type" value="Genomic_DNA"/>
</dbReference>
<dbReference type="PANTHER" id="PTHR43174:SF3">
    <property type="entry name" value="UDP-N-ACETYLGLUCOSAMINE 2-EPIMERASE"/>
    <property type="match status" value="1"/>
</dbReference>
<dbReference type="InterPro" id="IPR029767">
    <property type="entry name" value="WecB-like"/>
</dbReference>
<reference evidence="2" key="1">
    <citation type="submission" date="2018-05" db="EMBL/GenBank/DDBJ databases">
        <authorList>
            <person name="Lanie J.A."/>
            <person name="Ng W.-L."/>
            <person name="Kazmierczak K.M."/>
            <person name="Andrzejewski T.M."/>
            <person name="Davidsen T.M."/>
            <person name="Wayne K.J."/>
            <person name="Tettelin H."/>
            <person name="Glass J.I."/>
            <person name="Rusch D."/>
            <person name="Podicherti R."/>
            <person name="Tsui H.-C.T."/>
            <person name="Winkler M.E."/>
        </authorList>
    </citation>
    <scope>NUCLEOTIDE SEQUENCE</scope>
</reference>